<feature type="transmembrane region" description="Helical" evidence="5">
    <location>
        <begin position="365"/>
        <end position="384"/>
    </location>
</feature>
<feature type="transmembrane region" description="Helical" evidence="5">
    <location>
        <begin position="201"/>
        <end position="219"/>
    </location>
</feature>
<feature type="transmembrane region" description="Helical" evidence="5">
    <location>
        <begin position="225"/>
        <end position="243"/>
    </location>
</feature>
<keyword evidence="3 5" id="KW-1133">Transmembrane helix</keyword>
<evidence type="ECO:0000256" key="4">
    <source>
        <dbReference type="ARBA" id="ARBA00023136"/>
    </source>
</evidence>
<name>A0A4R3I7X4_9GAMM</name>
<evidence type="ECO:0000313" key="8">
    <source>
        <dbReference type="Proteomes" id="UP000295793"/>
    </source>
</evidence>
<dbReference type="GO" id="GO:0016874">
    <property type="term" value="F:ligase activity"/>
    <property type="evidence" value="ECO:0007669"/>
    <property type="project" value="UniProtKB-KW"/>
</dbReference>
<evidence type="ECO:0000256" key="1">
    <source>
        <dbReference type="ARBA" id="ARBA00004141"/>
    </source>
</evidence>
<dbReference type="InterPro" id="IPR051533">
    <property type="entry name" value="WaaL-like"/>
</dbReference>
<feature type="transmembrane region" description="Helical" evidence="5">
    <location>
        <begin position="110"/>
        <end position="126"/>
    </location>
</feature>
<dbReference type="RefSeq" id="WP_132700658.1">
    <property type="nucleotide sequence ID" value="NZ_SLZR01000004.1"/>
</dbReference>
<feature type="transmembrane region" description="Helical" evidence="5">
    <location>
        <begin position="173"/>
        <end position="194"/>
    </location>
</feature>
<feature type="transmembrane region" description="Helical" evidence="5">
    <location>
        <begin position="396"/>
        <end position="415"/>
    </location>
</feature>
<dbReference type="PANTHER" id="PTHR37422">
    <property type="entry name" value="TEICHURONIC ACID BIOSYNTHESIS PROTEIN TUAE"/>
    <property type="match status" value="1"/>
</dbReference>
<comment type="caution">
    <text evidence="7">The sequence shown here is derived from an EMBL/GenBank/DDBJ whole genome shotgun (WGS) entry which is preliminary data.</text>
</comment>
<protein>
    <submittedName>
        <fullName evidence="7">O-antigen ligase</fullName>
    </submittedName>
</protein>
<dbReference type="EMBL" id="SLZR01000004">
    <property type="protein sequence ID" value="TCS41921.1"/>
    <property type="molecule type" value="Genomic_DNA"/>
</dbReference>
<dbReference type="OrthoDB" id="8576060at2"/>
<feature type="transmembrane region" description="Helical" evidence="5">
    <location>
        <begin position="133"/>
        <end position="153"/>
    </location>
</feature>
<dbReference type="InterPro" id="IPR007016">
    <property type="entry name" value="O-antigen_ligase-rel_domated"/>
</dbReference>
<evidence type="ECO:0000256" key="2">
    <source>
        <dbReference type="ARBA" id="ARBA00022692"/>
    </source>
</evidence>
<gene>
    <name evidence="7" type="ORF">BCF53_10425</name>
</gene>
<comment type="subcellular location">
    <subcellularLocation>
        <location evidence="1">Membrane</location>
        <topology evidence="1">Multi-pass membrane protein</topology>
    </subcellularLocation>
</comment>
<dbReference type="Pfam" id="PF04932">
    <property type="entry name" value="Wzy_C"/>
    <property type="match status" value="1"/>
</dbReference>
<feature type="domain" description="O-antigen ligase-related" evidence="6">
    <location>
        <begin position="210"/>
        <end position="375"/>
    </location>
</feature>
<dbReference type="PANTHER" id="PTHR37422:SF13">
    <property type="entry name" value="LIPOPOLYSACCHARIDE BIOSYNTHESIS PROTEIN PA4999-RELATED"/>
    <property type="match status" value="1"/>
</dbReference>
<dbReference type="GO" id="GO:0016020">
    <property type="term" value="C:membrane"/>
    <property type="evidence" value="ECO:0007669"/>
    <property type="project" value="UniProtKB-SubCell"/>
</dbReference>
<feature type="transmembrane region" description="Helical" evidence="5">
    <location>
        <begin position="421"/>
        <end position="439"/>
    </location>
</feature>
<keyword evidence="8" id="KW-1185">Reference proteome</keyword>
<keyword evidence="7" id="KW-0436">Ligase</keyword>
<dbReference type="Proteomes" id="UP000295793">
    <property type="component" value="Unassembled WGS sequence"/>
</dbReference>
<evidence type="ECO:0000256" key="5">
    <source>
        <dbReference type="SAM" id="Phobius"/>
    </source>
</evidence>
<keyword evidence="2 5" id="KW-0812">Transmembrane</keyword>
<sequence length="441" mass="50234">MNIYALTMPNVNHWFPSNYNRGPNLLVWVALIASFVAVFIKLWTPTSLNRWPEAISTLLFIYPLVTNWQQLKKNILLKLWALAIVAPFVFFGINYLLNPEQAVKYADFEKLARIYLFFPMAWWLAGNKRSIGLLFLVAVLGLLFAIVTKPEFIDQLHTLTQGKRVDYALEPLNAQHVGLLFSLVLIGCLSYFSYWGIRSRLWLSGSLGVLVIISLISIWGSQTRAAILGLLVSGMVLFIRWLFKCGLGKSKGVSKQTWNKTFVTLVVCAVIGLGVLAANRLVVRFAPESETLNAIVHQQWDDVPYSSIGIRINTWIEAIEWIKEKPIIGYGGKVRKDVISQSPNHPEWVKERFGHLHNSFIEMTLGYGVLGTLLAFAPFIIGFSNLKRAEPPMQKIFIYSSTLFLVMSCFESYMFFWVGPYLLTIILGTYFSSIYFRDFKN</sequence>
<reference evidence="7 8" key="1">
    <citation type="submission" date="2019-03" db="EMBL/GenBank/DDBJ databases">
        <title>Genomic Encyclopedia of Archaeal and Bacterial Type Strains, Phase II (KMG-II): from individual species to whole genera.</title>
        <authorList>
            <person name="Goeker M."/>
        </authorList>
    </citation>
    <scope>NUCLEOTIDE SEQUENCE [LARGE SCALE GENOMIC DNA]</scope>
    <source>
        <strain evidence="7 8">DSM 15388</strain>
    </source>
</reference>
<feature type="transmembrane region" description="Helical" evidence="5">
    <location>
        <begin position="25"/>
        <end position="43"/>
    </location>
</feature>
<accession>A0A4R3I7X4</accession>
<feature type="transmembrane region" description="Helical" evidence="5">
    <location>
        <begin position="79"/>
        <end position="98"/>
    </location>
</feature>
<evidence type="ECO:0000259" key="6">
    <source>
        <dbReference type="Pfam" id="PF04932"/>
    </source>
</evidence>
<evidence type="ECO:0000313" key="7">
    <source>
        <dbReference type="EMBL" id="TCS41921.1"/>
    </source>
</evidence>
<keyword evidence="4 5" id="KW-0472">Membrane</keyword>
<organism evidence="7 8">
    <name type="scientific">Reinekea marinisedimentorum</name>
    <dbReference type="NCBI Taxonomy" id="230495"/>
    <lineage>
        <taxon>Bacteria</taxon>
        <taxon>Pseudomonadati</taxon>
        <taxon>Pseudomonadota</taxon>
        <taxon>Gammaproteobacteria</taxon>
        <taxon>Oceanospirillales</taxon>
        <taxon>Saccharospirillaceae</taxon>
        <taxon>Reinekea</taxon>
    </lineage>
</organism>
<proteinExistence type="predicted"/>
<evidence type="ECO:0000256" key="3">
    <source>
        <dbReference type="ARBA" id="ARBA00022989"/>
    </source>
</evidence>
<feature type="transmembrane region" description="Helical" evidence="5">
    <location>
        <begin position="263"/>
        <end position="283"/>
    </location>
</feature>
<dbReference type="AlphaFoldDB" id="A0A4R3I7X4"/>